<evidence type="ECO:0000313" key="2">
    <source>
        <dbReference type="EMBL" id="BBA10121.1"/>
    </source>
</evidence>
<evidence type="ECO:0000256" key="1">
    <source>
        <dbReference type="SAM" id="Phobius"/>
    </source>
</evidence>
<keyword evidence="1" id="KW-0812">Transmembrane</keyword>
<reference evidence="2" key="1">
    <citation type="journal article" date="2017" name="Zool. J. Linn. Soc.">
        <title>Molecular phylogeny, frequent parallel evolution and new system of Japanese clausiliid land snails (Gastropoda: Stylommatophora).</title>
        <authorList>
            <person name="Motochin R."/>
            <person name="Wang M."/>
            <person name="Ueshima R."/>
        </authorList>
    </citation>
    <scope>NUCLEOTIDE SEQUENCE</scope>
    <source>
        <strain evidence="2">A884</strain>
        <tissue evidence="2">Muscle</tissue>
    </source>
</reference>
<keyword evidence="2" id="KW-0496">Mitochondrion</keyword>
<feature type="transmembrane region" description="Helical" evidence="1">
    <location>
        <begin position="6"/>
        <end position="23"/>
    </location>
</feature>
<dbReference type="Gene3D" id="1.10.287.3510">
    <property type="match status" value="1"/>
</dbReference>
<feature type="transmembrane region" description="Helical" evidence="1">
    <location>
        <begin position="30"/>
        <end position="48"/>
    </location>
</feature>
<keyword evidence="1" id="KW-1133">Transmembrane helix</keyword>
<geneLocation type="mitochondrion" evidence="2"/>
<name>A0A224AAN7_9EUPU</name>
<dbReference type="EMBL" id="LC171915">
    <property type="protein sequence ID" value="BBA10121.1"/>
    <property type="molecule type" value="Genomic_DNA"/>
</dbReference>
<keyword evidence="1" id="KW-0472">Membrane</keyword>
<protein>
    <submittedName>
        <fullName evidence="2">NADH dehydrogenase subunit 4L</fullName>
    </submittedName>
</protein>
<proteinExistence type="predicted"/>
<sequence>MILLMFLSLLVMFINLIFFSIRYKYLSALLVLEVLILTALIFLLSAFNSAQSSLYTVTILLTLGVCEASLGLGLLVSFIKLNSSDKISPNVFS</sequence>
<organism evidence="2">
    <name type="scientific">Megalophaedusa pilsbryana</name>
    <dbReference type="NCBI Taxonomy" id="1885874"/>
    <lineage>
        <taxon>Eukaryota</taxon>
        <taxon>Metazoa</taxon>
        <taxon>Spiralia</taxon>
        <taxon>Lophotrochozoa</taxon>
        <taxon>Mollusca</taxon>
        <taxon>Gastropoda</taxon>
        <taxon>Heterobranchia</taxon>
        <taxon>Euthyneura</taxon>
        <taxon>Panpulmonata</taxon>
        <taxon>Eupulmonata</taxon>
        <taxon>Stylommatophora</taxon>
        <taxon>Helicina</taxon>
        <taxon>Clausilioidea</taxon>
        <taxon>Clausiliidae</taxon>
        <taxon>Phaedusinae</taxon>
        <taxon>Megalophaedusa</taxon>
    </lineage>
</organism>
<dbReference type="AlphaFoldDB" id="A0A224AAN7"/>
<gene>
    <name evidence="2" type="primary">ND4L</name>
</gene>
<accession>A0A224AAN7</accession>
<feature type="transmembrane region" description="Helical" evidence="1">
    <location>
        <begin position="54"/>
        <end position="79"/>
    </location>
</feature>